<accession>E6V3P8</accession>
<evidence type="ECO:0000313" key="2">
    <source>
        <dbReference type="Proteomes" id="UP000008917"/>
    </source>
</evidence>
<proteinExistence type="predicted"/>
<dbReference type="Gene3D" id="1.10.238.160">
    <property type="match status" value="1"/>
</dbReference>
<dbReference type="Pfam" id="PF05930">
    <property type="entry name" value="Phage_AlpA"/>
    <property type="match status" value="1"/>
</dbReference>
<reference evidence="1 2" key="2">
    <citation type="journal article" date="2013" name="Genome Announc.">
        <title>Genome of the Root-Associated Plant Growth-Promoting Bacterium Variovorax paradoxus Strain EPS.</title>
        <authorList>
            <person name="Han J.I."/>
            <person name="Spain J.C."/>
            <person name="Leadbetter J.R."/>
            <person name="Ovchinnikova G."/>
            <person name="Goodwin L.A."/>
            <person name="Han C.S."/>
            <person name="Woyke T."/>
            <person name="Davenport K.W."/>
            <person name="Orwin P.M."/>
        </authorList>
    </citation>
    <scope>NUCLEOTIDE SEQUENCE [LARGE SCALE GENOMIC DNA]</scope>
    <source>
        <strain evidence="1 2">EPS</strain>
    </source>
</reference>
<dbReference type="RefSeq" id="WP_013541151.1">
    <property type="nucleotide sequence ID" value="NC_014931.1"/>
</dbReference>
<protein>
    <submittedName>
        <fullName evidence="1">Prophage CP4-57 regulatory</fullName>
    </submittedName>
</protein>
<dbReference type="HOGENOM" id="CLU_140176_15_1_4"/>
<dbReference type="eggNOG" id="COG3311">
    <property type="taxonomic scope" value="Bacteria"/>
</dbReference>
<name>E6V3P8_VARPE</name>
<dbReference type="STRING" id="595537.Varpa_2724"/>
<reference evidence="2" key="1">
    <citation type="submission" date="2010-12" db="EMBL/GenBank/DDBJ databases">
        <title>Complete sequence of Variovorax paradoxus EPS.</title>
        <authorList>
            <consortium name="US DOE Joint Genome Institute"/>
            <person name="Lucas S."/>
            <person name="Copeland A."/>
            <person name="Lapidus A."/>
            <person name="Cheng J.-F."/>
            <person name="Goodwin L."/>
            <person name="Pitluck S."/>
            <person name="Teshima H."/>
            <person name="Detter J.C."/>
            <person name="Han C."/>
            <person name="Tapia R."/>
            <person name="Land M."/>
            <person name="Hauser L."/>
            <person name="Kyrpides N."/>
            <person name="Ivanova N."/>
            <person name="Ovchinnikova G."/>
            <person name="Orwin P."/>
            <person name="Han J.-I.G."/>
            <person name="Woyke T."/>
        </authorList>
    </citation>
    <scope>NUCLEOTIDE SEQUENCE [LARGE SCALE GENOMIC DNA]</scope>
    <source>
        <strain evidence="2">EPS</strain>
    </source>
</reference>
<organism evidence="1 2">
    <name type="scientific">Variovorax paradoxus (strain EPS)</name>
    <dbReference type="NCBI Taxonomy" id="595537"/>
    <lineage>
        <taxon>Bacteria</taxon>
        <taxon>Pseudomonadati</taxon>
        <taxon>Pseudomonadota</taxon>
        <taxon>Betaproteobacteria</taxon>
        <taxon>Burkholderiales</taxon>
        <taxon>Comamonadaceae</taxon>
        <taxon>Variovorax</taxon>
    </lineage>
</organism>
<sequence length="78" mass="8349">MTIHQKPGEAGELAGHPAALLRCSSVTALTGLSRSTLYAKIAVGAFPEPVRLGPRCSRWRVRDVAAWLDALEPGRLPT</sequence>
<dbReference type="KEGG" id="vpe:Varpa_2724"/>
<dbReference type="Proteomes" id="UP000008917">
    <property type="component" value="Chromosome"/>
</dbReference>
<dbReference type="EMBL" id="CP002417">
    <property type="protein sequence ID" value="ADU36922.1"/>
    <property type="molecule type" value="Genomic_DNA"/>
</dbReference>
<gene>
    <name evidence="1" type="ordered locus">Varpa_2724</name>
</gene>
<dbReference type="AlphaFoldDB" id="E6V3P8"/>
<dbReference type="InterPro" id="IPR010260">
    <property type="entry name" value="AlpA"/>
</dbReference>
<evidence type="ECO:0000313" key="1">
    <source>
        <dbReference type="EMBL" id="ADU36922.1"/>
    </source>
</evidence>